<dbReference type="AlphaFoldDB" id="A0A6I1FX75"/>
<accession>A0A6I1FX75</accession>
<dbReference type="Pfam" id="PF09648">
    <property type="entry name" value="YycI"/>
    <property type="match status" value="1"/>
</dbReference>
<organism evidence="3 4">
    <name type="scientific">Bacillus aerolatus</name>
    <dbReference type="NCBI Taxonomy" id="2653354"/>
    <lineage>
        <taxon>Bacteria</taxon>
        <taxon>Bacillati</taxon>
        <taxon>Bacillota</taxon>
        <taxon>Bacilli</taxon>
        <taxon>Bacillales</taxon>
        <taxon>Bacillaceae</taxon>
        <taxon>Bacillus</taxon>
    </lineage>
</organism>
<gene>
    <name evidence="3" type="ORF">F9802_07625</name>
</gene>
<evidence type="ECO:0000256" key="1">
    <source>
        <dbReference type="SAM" id="Phobius"/>
    </source>
</evidence>
<sequence length="278" mass="32675">MGVLGNSSHLLRRRRETFMDWSKTKTIFIAVFLILDIFLLMVFFNKHSASQFEFIQEASIEDKLKSYNIEYEKLPEEVSEETIITAKTKKFTKKETDRLLNQTVKLSLNQLILDSYLQKPFKLGEEKLEDMKSFVESDVLFGDQYRYWGMNDEKNIAIFYQHYDNKKMFENKNGKLEIKLNNNGEIYAYSQTLLENLEENGKSESILSAYQAIETLYKNGLIKPNSKISNVELGYYTVVTELQVLSPTWYFKIKNGEKTERMYVNAFDGSIYRNEENS</sequence>
<keyword evidence="1" id="KW-0472">Membrane</keyword>
<keyword evidence="4" id="KW-1185">Reference proteome</keyword>
<keyword evidence="1" id="KW-1133">Transmembrane helix</keyword>
<evidence type="ECO:0000313" key="4">
    <source>
        <dbReference type="Proteomes" id="UP000429595"/>
    </source>
</evidence>
<keyword evidence="1" id="KW-0812">Transmembrane</keyword>
<protein>
    <recommendedName>
        <fullName evidence="2">Regulatory protein YycH-like domain-containing protein</fullName>
    </recommendedName>
</protein>
<evidence type="ECO:0000313" key="3">
    <source>
        <dbReference type="EMBL" id="KAB7707603.1"/>
    </source>
</evidence>
<feature type="domain" description="Regulatory protein YycH-like" evidence="2">
    <location>
        <begin position="52"/>
        <end position="267"/>
    </location>
</feature>
<dbReference type="Gene3D" id="2.40.128.690">
    <property type="entry name" value="YycH protein, domain 3-like"/>
    <property type="match status" value="1"/>
</dbReference>
<comment type="caution">
    <text evidence="3">The sequence shown here is derived from an EMBL/GenBank/DDBJ whole genome shotgun (WGS) entry which is preliminary data.</text>
</comment>
<name>A0A6I1FX75_9BACI</name>
<reference evidence="3 4" key="1">
    <citation type="submission" date="2019-10" db="EMBL/GenBank/DDBJ databases">
        <title>Bacillus aerolatum sp. nov., isolated from bioaerosol of sport playgrounds.</title>
        <authorList>
            <person name="Chen P."/>
            <person name="Zhang G."/>
        </authorList>
    </citation>
    <scope>NUCLEOTIDE SEQUENCE [LARGE SCALE GENOMIC DNA]</scope>
    <source>
        <strain evidence="3 4">CX253</strain>
    </source>
</reference>
<dbReference type="InterPro" id="IPR018604">
    <property type="entry name" value="YycI-like"/>
</dbReference>
<evidence type="ECO:0000259" key="2">
    <source>
        <dbReference type="Pfam" id="PF09648"/>
    </source>
</evidence>
<dbReference type="EMBL" id="WEIO01000003">
    <property type="protein sequence ID" value="KAB7707603.1"/>
    <property type="molecule type" value="Genomic_DNA"/>
</dbReference>
<proteinExistence type="predicted"/>
<feature type="transmembrane region" description="Helical" evidence="1">
    <location>
        <begin position="26"/>
        <end position="44"/>
    </location>
</feature>
<dbReference type="GO" id="GO:0016020">
    <property type="term" value="C:membrane"/>
    <property type="evidence" value="ECO:0007669"/>
    <property type="project" value="InterPro"/>
</dbReference>
<dbReference type="Proteomes" id="UP000429595">
    <property type="component" value="Unassembled WGS sequence"/>
</dbReference>